<evidence type="ECO:0000259" key="1">
    <source>
        <dbReference type="Pfam" id="PF07762"/>
    </source>
</evidence>
<sequence>MLPSASSRRVAAMPEPVASASECSGLPAWVLLDTVARIGRCKNETTAHGTTSAGVPIEVSFELADPPGLSRCVVYCPDDLAADPPRITGADGAFLLVRVFFPERDERWMFTDVFVYHAGPGTTPPAICLVPKPYPVRLLANHVGVLSRGGDAGEHCLVVVPKRRIGDDNRVRYDLQVFSTKTGSWSTKDPRVGPSADVWYSEFDPTRVFSIGGGSLAWVDLRSGILVCKEVDHQDPEMVLIQLPQLLPANKEEFEALPDDCNPPMDSIRDATFREGRFRFIEMESINSNNDYSQQQWTATMFERKVFCSENWEWCCTVDSNLLLPADSCLPCLSPEIYDYSEEKLTLNRVISFLPTLAQYRDNAVYMVSKLNALDKHGWILAVDTENKTLEKAVPFSAEKIDFSGRGYLQSAFSKYLSKGAG</sequence>
<protein>
    <recommendedName>
        <fullName evidence="1">DUF1618 domain-containing protein</fullName>
    </recommendedName>
</protein>
<dbReference type="Pfam" id="PF07762">
    <property type="entry name" value="DUF1618"/>
    <property type="match status" value="1"/>
</dbReference>
<proteinExistence type="predicted"/>
<evidence type="ECO:0000313" key="2">
    <source>
        <dbReference type="EMBL" id="CAL4942547.1"/>
    </source>
</evidence>
<dbReference type="PANTHER" id="PTHR33074">
    <property type="entry name" value="EXPRESSED PROTEIN-RELATED"/>
    <property type="match status" value="1"/>
</dbReference>
<evidence type="ECO:0000313" key="3">
    <source>
        <dbReference type="Proteomes" id="UP001497457"/>
    </source>
</evidence>
<feature type="domain" description="DUF1618" evidence="1">
    <location>
        <begin position="218"/>
        <end position="366"/>
    </location>
</feature>
<gene>
    <name evidence="2" type="ORF">URODEC1_LOCUS33644</name>
</gene>
<dbReference type="EMBL" id="OZ075126">
    <property type="protein sequence ID" value="CAL4942547.1"/>
    <property type="molecule type" value="Genomic_DNA"/>
</dbReference>
<dbReference type="AlphaFoldDB" id="A0ABC8YHS1"/>
<name>A0ABC8YHS1_9POAL</name>
<dbReference type="InterPro" id="IPR011676">
    <property type="entry name" value="DUF1618"/>
</dbReference>
<reference evidence="2" key="1">
    <citation type="submission" date="2024-10" db="EMBL/GenBank/DDBJ databases">
        <authorList>
            <person name="Ryan C."/>
        </authorList>
    </citation>
    <scope>NUCLEOTIDE SEQUENCE [LARGE SCALE GENOMIC DNA]</scope>
</reference>
<accession>A0ABC8YHS1</accession>
<dbReference type="PANTHER" id="PTHR33074:SF127">
    <property type="entry name" value="OS04G0388000 PROTEIN"/>
    <property type="match status" value="1"/>
</dbReference>
<keyword evidence="3" id="KW-1185">Reference proteome</keyword>
<dbReference type="Proteomes" id="UP001497457">
    <property type="component" value="Chromosome 16b"/>
</dbReference>
<organism evidence="2 3">
    <name type="scientific">Urochloa decumbens</name>
    <dbReference type="NCBI Taxonomy" id="240449"/>
    <lineage>
        <taxon>Eukaryota</taxon>
        <taxon>Viridiplantae</taxon>
        <taxon>Streptophyta</taxon>
        <taxon>Embryophyta</taxon>
        <taxon>Tracheophyta</taxon>
        <taxon>Spermatophyta</taxon>
        <taxon>Magnoliopsida</taxon>
        <taxon>Liliopsida</taxon>
        <taxon>Poales</taxon>
        <taxon>Poaceae</taxon>
        <taxon>PACMAD clade</taxon>
        <taxon>Panicoideae</taxon>
        <taxon>Panicodae</taxon>
        <taxon>Paniceae</taxon>
        <taxon>Melinidinae</taxon>
        <taxon>Urochloa</taxon>
    </lineage>
</organism>